<dbReference type="Proteomes" id="UP000732298">
    <property type="component" value="Unassembled WGS sequence"/>
</dbReference>
<dbReference type="InterPro" id="IPR012676">
    <property type="entry name" value="TGS-like"/>
</dbReference>
<gene>
    <name evidence="3" type="ORF">HY544_05125</name>
</gene>
<dbReference type="Pfam" id="PF02824">
    <property type="entry name" value="TGS"/>
    <property type="match status" value="1"/>
</dbReference>
<sequence length="397" mass="43689">MIVGVVGKPSSGKSTFFNAATMLDVPMASYPFTTIEANKGVGFVRVECVDKDFNVQCNPRTGFCHDHVRYVPVEMVDVAGLVPGAHEGKGMGNQFLSDLARADILIHVVDASGSTNEKGDAVPAGSYDPAKDVEFLEEEIDLWFFGIIEKNWGKFARNPHESKAKMITAVTQNLSGVGATEAHVESAMMDTRLIEKRLAMWTEQEKREFARKFREKSKPIIIAANKMDLPNAKENVENLMKRFPGKMVIPCSGIAELTLKRAAKDGAIDYVQGAGGFTATKELSDKQKQGLGYIRKNVLEKFGTTGVQEVLETAVFKALKYIAIFPGGTKGLTDSQGRVLPDCFLMPPGTTSLDFAFRLHTDFGNHFIRAINVRTKLMVGKEHKLENRDVIEIVHSA</sequence>
<dbReference type="CDD" id="cd01899">
    <property type="entry name" value="Ygr210"/>
    <property type="match status" value="1"/>
</dbReference>
<keyword evidence="1" id="KW-0547">Nucleotide-binding</keyword>
<dbReference type="Gene3D" id="1.10.8.470">
    <property type="match status" value="1"/>
</dbReference>
<dbReference type="SUPFAM" id="SSF81271">
    <property type="entry name" value="TGS-like"/>
    <property type="match status" value="1"/>
</dbReference>
<proteinExistence type="predicted"/>
<dbReference type="PRINTS" id="PR00326">
    <property type="entry name" value="GTP1OBG"/>
</dbReference>
<dbReference type="Gene3D" id="3.40.50.300">
    <property type="entry name" value="P-loop containing nucleotide triphosphate hydrolases"/>
    <property type="match status" value="1"/>
</dbReference>
<dbReference type="AlphaFoldDB" id="A0A8T3YMB8"/>
<dbReference type="InterPro" id="IPR013646">
    <property type="entry name" value="YGR210-like_G4"/>
</dbReference>
<dbReference type="InterPro" id="IPR004095">
    <property type="entry name" value="TGS"/>
</dbReference>
<dbReference type="EMBL" id="JACQPB010000045">
    <property type="protein sequence ID" value="MBI4210860.1"/>
    <property type="molecule type" value="Genomic_DNA"/>
</dbReference>
<dbReference type="Gene3D" id="3.10.20.30">
    <property type="match status" value="1"/>
</dbReference>
<dbReference type="InterPro" id="IPR031167">
    <property type="entry name" value="G_OBG"/>
</dbReference>
<evidence type="ECO:0000256" key="1">
    <source>
        <dbReference type="ARBA" id="ARBA00022741"/>
    </source>
</evidence>
<protein>
    <submittedName>
        <fullName evidence="3">Redox-regulated ATPase YchF</fullName>
    </submittedName>
</protein>
<name>A0A8T3YMB8_9ARCH</name>
<dbReference type="PANTHER" id="PTHR23305">
    <property type="entry name" value="OBG GTPASE FAMILY"/>
    <property type="match status" value="1"/>
</dbReference>
<reference evidence="3" key="1">
    <citation type="submission" date="2020-07" db="EMBL/GenBank/DDBJ databases">
        <title>Huge and variable diversity of episymbiotic CPR bacteria and DPANN archaea in groundwater ecosystems.</title>
        <authorList>
            <person name="He C.Y."/>
            <person name="Keren R."/>
            <person name="Whittaker M."/>
            <person name="Farag I.F."/>
            <person name="Doudna J."/>
            <person name="Cate J.H.D."/>
            <person name="Banfield J.F."/>
        </authorList>
    </citation>
    <scope>NUCLEOTIDE SEQUENCE</scope>
    <source>
        <strain evidence="3">NC_groundwater_1296_Ag_S-0.2um_52_80</strain>
    </source>
</reference>
<evidence type="ECO:0000313" key="3">
    <source>
        <dbReference type="EMBL" id="MBI4210860.1"/>
    </source>
</evidence>
<comment type="caution">
    <text evidence="3">The sequence shown here is derived from an EMBL/GenBank/DDBJ whole genome shotgun (WGS) entry which is preliminary data.</text>
</comment>
<evidence type="ECO:0000259" key="2">
    <source>
        <dbReference type="PROSITE" id="PS51710"/>
    </source>
</evidence>
<organism evidence="3 4">
    <name type="scientific">Candidatus Iainarchaeum sp</name>
    <dbReference type="NCBI Taxonomy" id="3101447"/>
    <lineage>
        <taxon>Archaea</taxon>
        <taxon>Candidatus Iainarchaeota</taxon>
        <taxon>Candidatus Iainarchaeia</taxon>
        <taxon>Candidatus Iainarchaeales</taxon>
        <taxon>Candidatus Iainarchaeaceae</taxon>
        <taxon>Candidatus Iainarchaeum</taxon>
    </lineage>
</organism>
<dbReference type="PROSITE" id="PS51710">
    <property type="entry name" value="G_OBG"/>
    <property type="match status" value="1"/>
</dbReference>
<dbReference type="PANTHER" id="PTHR23305:SF1">
    <property type="entry name" value="OBG-TYPE G DOMAIN-CONTAINING PROTEIN"/>
    <property type="match status" value="1"/>
</dbReference>
<dbReference type="InterPro" id="IPR006073">
    <property type="entry name" value="GTP-bd"/>
</dbReference>
<dbReference type="InterPro" id="IPR012675">
    <property type="entry name" value="Beta-grasp_dom_sf"/>
</dbReference>
<evidence type="ECO:0000313" key="4">
    <source>
        <dbReference type="Proteomes" id="UP000732298"/>
    </source>
</evidence>
<dbReference type="GO" id="GO:0005525">
    <property type="term" value="F:GTP binding"/>
    <property type="evidence" value="ECO:0007669"/>
    <property type="project" value="InterPro"/>
</dbReference>
<dbReference type="InterPro" id="IPR027417">
    <property type="entry name" value="P-loop_NTPase"/>
</dbReference>
<feature type="domain" description="OBG-type G" evidence="2">
    <location>
        <begin position="1"/>
        <end position="271"/>
    </location>
</feature>
<accession>A0A8T3YMB8</accession>
<dbReference type="GO" id="GO:0005737">
    <property type="term" value="C:cytoplasm"/>
    <property type="evidence" value="ECO:0007669"/>
    <property type="project" value="TreeGrafter"/>
</dbReference>
<dbReference type="Pfam" id="PF08438">
    <property type="entry name" value="YGR210-like_G4"/>
    <property type="match status" value="1"/>
</dbReference>
<dbReference type="Pfam" id="PF01926">
    <property type="entry name" value="MMR_HSR1"/>
    <property type="match status" value="1"/>
</dbReference>
<dbReference type="NCBIfam" id="NF007171">
    <property type="entry name" value="PRK09602.1"/>
    <property type="match status" value="1"/>
</dbReference>
<dbReference type="SUPFAM" id="SSF52540">
    <property type="entry name" value="P-loop containing nucleoside triphosphate hydrolases"/>
    <property type="match status" value="1"/>
</dbReference>
<dbReference type="GO" id="GO:0016887">
    <property type="term" value="F:ATP hydrolysis activity"/>
    <property type="evidence" value="ECO:0007669"/>
    <property type="project" value="TreeGrafter"/>
</dbReference>